<reference evidence="3 4" key="1">
    <citation type="submission" date="2018-06" db="EMBL/GenBank/DDBJ databases">
        <title>Isolation of heavy metals resistant Paenibacillus silvae NC2 from Gold-Copper mine in ZiJin, China.</title>
        <authorList>
            <person name="Xu J."/>
            <person name="Mazhar H.S."/>
            <person name="Rensing C."/>
        </authorList>
    </citation>
    <scope>NUCLEOTIDE SEQUENCE [LARGE SCALE GENOMIC DNA]</scope>
    <source>
        <strain evidence="3 4">NC2</strain>
    </source>
</reference>
<proteinExistence type="predicted"/>
<dbReference type="NCBIfam" id="TIGR01643">
    <property type="entry name" value="YD_repeat_2x"/>
    <property type="match status" value="9"/>
</dbReference>
<sequence length="624" mass="71130">MPSITDPLGLTWQTRYNASEQRIRETRPSGASMQYTYTPNGEVATVTDALGQLTQYHYDAAGRPVAWQDGLGHMTRLRFNALHQRVEDTDADGHTRRYRYDAAHRLLEVIQGEGTDEVTYRQTWDGEDRNTSYTDAGGNETRLTYDRSGRLLQETNAAGARIAYDYDERGWLRAKLDAKGQKTRYEYDAAGRLIRATDEAGEIVLTYTPDGQVARVLEAEQHEERTYDAAGRLLTRTDGFGHLLQYAYDAAGRMTALTYPDGKEVEYRYHATGELAEVKDWNGRLTRYRYDASGKLIDTRRPNGSQEQREYDAAGQLIRLTDTSGQGIRLQQFKYEYSPGGLLLKEENKQYTYDTLKRLRSGAEPGRIVHYTYDPSGNLTSEQVGISPNEPVGNLPTQQQLHYTWDNRLQRVGNYPVEMDANGNLLYATDGSTASAYEYDARNRLVKAGKLKYRYNPQGDRIELAQRGQVTRYVIDDAPELSRVLMELDGEGNVKARYVYGLGLIGREDADGTYLSYHYDLRGSTTLLTNEQNRMTDRYTYGLYGELEQHEGVTSQPFAYNGRDGVMTDANGLYYMRARYYDPKLKRFLNRDVIRGEIQDGQTFNRYAYVNGNPVSYIDPLGLM</sequence>
<comment type="caution">
    <text evidence="3">The sequence shown here is derived from an EMBL/GenBank/DDBJ whole genome shotgun (WGS) entry which is preliminary data.</text>
</comment>
<evidence type="ECO:0000313" key="4">
    <source>
        <dbReference type="Proteomes" id="UP000249204"/>
    </source>
</evidence>
<evidence type="ECO:0000256" key="1">
    <source>
        <dbReference type="ARBA" id="ARBA00022737"/>
    </source>
</evidence>
<evidence type="ECO:0000259" key="2">
    <source>
        <dbReference type="Pfam" id="PF25023"/>
    </source>
</evidence>
<organism evidence="3 4">
    <name type="scientific">Paenibacillus silvae</name>
    <dbReference type="NCBI Taxonomy" id="1325358"/>
    <lineage>
        <taxon>Bacteria</taxon>
        <taxon>Bacillati</taxon>
        <taxon>Bacillota</taxon>
        <taxon>Bacilli</taxon>
        <taxon>Bacillales</taxon>
        <taxon>Paenibacillaceae</taxon>
        <taxon>Paenibacillus</taxon>
    </lineage>
</organism>
<dbReference type="InterPro" id="IPR050708">
    <property type="entry name" value="T6SS_VgrG/RHS"/>
</dbReference>
<gene>
    <name evidence="3" type="ORF">DN757_29235</name>
</gene>
<name>A0A2W6N837_9BACL</name>
<dbReference type="NCBIfam" id="TIGR03696">
    <property type="entry name" value="Rhs_assc_core"/>
    <property type="match status" value="1"/>
</dbReference>
<keyword evidence="1" id="KW-0677">Repeat</keyword>
<dbReference type="EMBL" id="QKWW01000133">
    <property type="protein sequence ID" value="PZT52085.1"/>
    <property type="molecule type" value="Genomic_DNA"/>
</dbReference>
<dbReference type="SUPFAM" id="SSF63829">
    <property type="entry name" value="Calcium-dependent phosphotriesterase"/>
    <property type="match status" value="1"/>
</dbReference>
<protein>
    <submittedName>
        <fullName evidence="3">Wall-associated protein</fullName>
    </submittedName>
</protein>
<dbReference type="InterPro" id="IPR022385">
    <property type="entry name" value="Rhs_assc_core"/>
</dbReference>
<dbReference type="InterPro" id="IPR056823">
    <property type="entry name" value="TEN-like_YD-shell"/>
</dbReference>
<dbReference type="PANTHER" id="PTHR32305">
    <property type="match status" value="1"/>
</dbReference>
<evidence type="ECO:0000313" key="3">
    <source>
        <dbReference type="EMBL" id="PZT52085.1"/>
    </source>
</evidence>
<accession>A0A2W6N837</accession>
<dbReference type="RefSeq" id="WP_146259802.1">
    <property type="nucleotide sequence ID" value="NZ_QKWW01000133.1"/>
</dbReference>
<dbReference type="Gene3D" id="2.180.10.10">
    <property type="entry name" value="RHS repeat-associated core"/>
    <property type="match status" value="2"/>
</dbReference>
<dbReference type="AlphaFoldDB" id="A0A2W6N837"/>
<dbReference type="PANTHER" id="PTHR32305:SF15">
    <property type="entry name" value="PROTEIN RHSA-RELATED"/>
    <property type="match status" value="1"/>
</dbReference>
<dbReference type="InterPro" id="IPR031325">
    <property type="entry name" value="RHS_repeat"/>
</dbReference>
<dbReference type="InterPro" id="IPR006530">
    <property type="entry name" value="YD"/>
</dbReference>
<dbReference type="Proteomes" id="UP000249204">
    <property type="component" value="Unassembled WGS sequence"/>
</dbReference>
<feature type="domain" description="Teneurin-like YD-shell" evidence="2">
    <location>
        <begin position="286"/>
        <end position="380"/>
    </location>
</feature>
<dbReference type="Pfam" id="PF05593">
    <property type="entry name" value="RHS_repeat"/>
    <property type="match status" value="5"/>
</dbReference>
<feature type="non-terminal residue" evidence="3">
    <location>
        <position position="624"/>
    </location>
</feature>
<dbReference type="Pfam" id="PF25023">
    <property type="entry name" value="TEN_YD-shell"/>
    <property type="match status" value="1"/>
</dbReference>